<proteinExistence type="inferred from homology"/>
<dbReference type="Pfam" id="PF05726">
    <property type="entry name" value="Pirin_C"/>
    <property type="match status" value="1"/>
</dbReference>
<comment type="caution">
    <text evidence="5">The sequence shown here is derived from an EMBL/GenBank/DDBJ whole genome shotgun (WGS) entry which is preliminary data.</text>
</comment>
<evidence type="ECO:0000313" key="5">
    <source>
        <dbReference type="EMBL" id="MDP4302281.1"/>
    </source>
</evidence>
<dbReference type="InterPro" id="IPR012093">
    <property type="entry name" value="Pirin"/>
</dbReference>
<dbReference type="PANTHER" id="PTHR13903">
    <property type="entry name" value="PIRIN-RELATED"/>
    <property type="match status" value="1"/>
</dbReference>
<sequence length="299" mass="32656">MTLERLRPHVKDLGGGLTVRRSLPAASRQAVGPFLFFDHFGPLLVEPEDQHDVRPHPHIGLATVTYLYEGAMVHRDSTGAVQRIEPGAINWMTAGRGIVHSERRPDDLAGRHYRLHGLQLWVALPEADEGCEPTFAHTGAADIPQHETCGVTTRVLAGSAYGLASPVRTGSPALFLDHRLEPRGRVDLPAREPGIEQAVYAADGEVEVVFDDDGHSERVATGEMLVLPEGRSARLCSCTEPARVALIGGAPLGRRLLWWNFVATRRELIDAAAQAWTDDTLGRVPGETERIPLPERKPA</sequence>
<accession>A0ABT9G715</accession>
<dbReference type="InterPro" id="IPR003829">
    <property type="entry name" value="Pirin_N_dom"/>
</dbReference>
<evidence type="ECO:0000313" key="6">
    <source>
        <dbReference type="Proteomes" id="UP001235760"/>
    </source>
</evidence>
<dbReference type="InterPro" id="IPR011051">
    <property type="entry name" value="RmlC_Cupin_sf"/>
</dbReference>
<dbReference type="InterPro" id="IPR008778">
    <property type="entry name" value="Pirin_C_dom"/>
</dbReference>
<dbReference type="InterPro" id="IPR014710">
    <property type="entry name" value="RmlC-like_jellyroll"/>
</dbReference>
<reference evidence="5 6" key="1">
    <citation type="submission" date="2023-08" db="EMBL/GenBank/DDBJ databases">
        <authorList>
            <person name="Roldan D.M."/>
            <person name="Menes R.J."/>
        </authorList>
    </citation>
    <scope>NUCLEOTIDE SEQUENCE [LARGE SCALE GENOMIC DNA]</scope>
    <source>
        <strain evidence="5 6">CCM 2812</strain>
    </source>
</reference>
<keyword evidence="6" id="KW-1185">Reference proteome</keyword>
<gene>
    <name evidence="5" type="ORF">Q8X39_16715</name>
</gene>
<dbReference type="Pfam" id="PF02678">
    <property type="entry name" value="Pirin"/>
    <property type="match status" value="1"/>
</dbReference>
<dbReference type="CDD" id="cd02909">
    <property type="entry name" value="cupin_pirin_N"/>
    <property type="match status" value="1"/>
</dbReference>
<feature type="domain" description="Pirin N-terminal" evidence="3">
    <location>
        <begin position="18"/>
        <end position="122"/>
    </location>
</feature>
<dbReference type="PIRSF" id="PIRSF006232">
    <property type="entry name" value="Pirin"/>
    <property type="match status" value="1"/>
</dbReference>
<dbReference type="CDD" id="cd02247">
    <property type="entry name" value="cupin_pirin_C"/>
    <property type="match status" value="1"/>
</dbReference>
<protein>
    <submittedName>
        <fullName evidence="5">Pirin family protein</fullName>
    </submittedName>
</protein>
<evidence type="ECO:0000256" key="2">
    <source>
        <dbReference type="RuleBase" id="RU003457"/>
    </source>
</evidence>
<dbReference type="RefSeq" id="WP_305750823.1">
    <property type="nucleotide sequence ID" value="NZ_JAUZEE010000010.1"/>
</dbReference>
<dbReference type="Gene3D" id="2.60.120.10">
    <property type="entry name" value="Jelly Rolls"/>
    <property type="match status" value="2"/>
</dbReference>
<dbReference type="SUPFAM" id="SSF51182">
    <property type="entry name" value="RmlC-like cupins"/>
    <property type="match status" value="1"/>
</dbReference>
<organism evidence="5 6">
    <name type="scientific">Leptothrix discophora</name>
    <dbReference type="NCBI Taxonomy" id="89"/>
    <lineage>
        <taxon>Bacteria</taxon>
        <taxon>Pseudomonadati</taxon>
        <taxon>Pseudomonadota</taxon>
        <taxon>Betaproteobacteria</taxon>
        <taxon>Burkholderiales</taxon>
        <taxon>Sphaerotilaceae</taxon>
        <taxon>Leptothrix</taxon>
    </lineage>
</organism>
<comment type="similarity">
    <text evidence="1 2">Belongs to the pirin family.</text>
</comment>
<dbReference type="PANTHER" id="PTHR13903:SF8">
    <property type="entry name" value="PIRIN"/>
    <property type="match status" value="1"/>
</dbReference>
<dbReference type="Proteomes" id="UP001235760">
    <property type="component" value="Unassembled WGS sequence"/>
</dbReference>
<evidence type="ECO:0000259" key="3">
    <source>
        <dbReference type="Pfam" id="PF02678"/>
    </source>
</evidence>
<feature type="domain" description="Pirin C-terminal" evidence="4">
    <location>
        <begin position="176"/>
        <end position="280"/>
    </location>
</feature>
<dbReference type="EMBL" id="JAUZEE010000010">
    <property type="protein sequence ID" value="MDP4302281.1"/>
    <property type="molecule type" value="Genomic_DNA"/>
</dbReference>
<evidence type="ECO:0000256" key="1">
    <source>
        <dbReference type="ARBA" id="ARBA00008416"/>
    </source>
</evidence>
<evidence type="ECO:0000259" key="4">
    <source>
        <dbReference type="Pfam" id="PF05726"/>
    </source>
</evidence>
<name>A0ABT9G715_LEPDI</name>